<gene>
    <name evidence="1" type="ORF">IAD32_07145</name>
</gene>
<feature type="non-terminal residue" evidence="1">
    <location>
        <position position="1"/>
    </location>
</feature>
<proteinExistence type="predicted"/>
<sequence>TVSKPLDMNGAVDRLRFDLLLFSEKTLCMSVPACVKLNPTTQILMQLTPFWDNGKIRLILDRKHKNNPWNYFKNRKRILEKEFSEEQLVHHFEYVAYNSARTDFFYSVFIKEILQAKDLYLGKIFDTDETFRQSVITQIENSCSRICAELPITAAVHMGKILNDLTFIAEDRKSLFQRSAVEKRLQEEYGAYAYEIKRISKILDRGFAYANGVSSYAAPLSLISDRLTGNTFIDILKAADRELYELIHSLDWLAVYRLSINDTWLDFIDHLNKLLVLYQDSEKHKTKIYSPTQLECSMITFKLVRKLYETAVKNLQKELVKAGTFIIDVVNFKNYSDKVFEHYMCVKSDYWGIIKELNELIPALKIVIRSLDRRYKASTNLLTQQGFIVNLYNNK</sequence>
<accession>A0A9D0ZKK5</accession>
<evidence type="ECO:0000313" key="2">
    <source>
        <dbReference type="Proteomes" id="UP000886787"/>
    </source>
</evidence>
<dbReference type="AlphaFoldDB" id="A0A9D0ZKK5"/>
<reference evidence="1" key="1">
    <citation type="submission" date="2020-10" db="EMBL/GenBank/DDBJ databases">
        <authorList>
            <person name="Gilroy R."/>
        </authorList>
    </citation>
    <scope>NUCLEOTIDE SEQUENCE</scope>
    <source>
        <strain evidence="1">ChiSjej1B19-3389</strain>
    </source>
</reference>
<dbReference type="Proteomes" id="UP000886787">
    <property type="component" value="Unassembled WGS sequence"/>
</dbReference>
<protein>
    <submittedName>
        <fullName evidence="1">Uncharacterized protein</fullName>
    </submittedName>
</protein>
<comment type="caution">
    <text evidence="1">The sequence shown here is derived from an EMBL/GenBank/DDBJ whole genome shotgun (WGS) entry which is preliminary data.</text>
</comment>
<organism evidence="1 2">
    <name type="scientific">Candidatus Scatavimonas merdigallinarum</name>
    <dbReference type="NCBI Taxonomy" id="2840914"/>
    <lineage>
        <taxon>Bacteria</taxon>
        <taxon>Bacillati</taxon>
        <taxon>Bacillota</taxon>
        <taxon>Clostridia</taxon>
        <taxon>Eubacteriales</taxon>
        <taxon>Oscillospiraceae</taxon>
        <taxon>Oscillospiraceae incertae sedis</taxon>
        <taxon>Candidatus Scatavimonas</taxon>
    </lineage>
</organism>
<name>A0A9D0ZKK5_9FIRM</name>
<dbReference type="EMBL" id="DVFW01000031">
    <property type="protein sequence ID" value="HIQ81044.1"/>
    <property type="molecule type" value="Genomic_DNA"/>
</dbReference>
<evidence type="ECO:0000313" key="1">
    <source>
        <dbReference type="EMBL" id="HIQ81044.1"/>
    </source>
</evidence>
<reference evidence="1" key="2">
    <citation type="journal article" date="2021" name="PeerJ">
        <title>Extensive microbial diversity within the chicken gut microbiome revealed by metagenomics and culture.</title>
        <authorList>
            <person name="Gilroy R."/>
            <person name="Ravi A."/>
            <person name="Getino M."/>
            <person name="Pursley I."/>
            <person name="Horton D.L."/>
            <person name="Alikhan N.F."/>
            <person name="Baker D."/>
            <person name="Gharbi K."/>
            <person name="Hall N."/>
            <person name="Watson M."/>
            <person name="Adriaenssens E.M."/>
            <person name="Foster-Nyarko E."/>
            <person name="Jarju S."/>
            <person name="Secka A."/>
            <person name="Antonio M."/>
            <person name="Oren A."/>
            <person name="Chaudhuri R.R."/>
            <person name="La Ragione R."/>
            <person name="Hildebrand F."/>
            <person name="Pallen M.J."/>
        </authorList>
    </citation>
    <scope>NUCLEOTIDE SEQUENCE</scope>
    <source>
        <strain evidence="1">ChiSjej1B19-3389</strain>
    </source>
</reference>